<dbReference type="SUPFAM" id="SSF53850">
    <property type="entry name" value="Periplasmic binding protein-like II"/>
    <property type="match status" value="1"/>
</dbReference>
<dbReference type="PROSITE" id="PS50931">
    <property type="entry name" value="HTH_LYSR"/>
    <property type="match status" value="1"/>
</dbReference>
<dbReference type="PANTHER" id="PTHR30126">
    <property type="entry name" value="HTH-TYPE TRANSCRIPTIONAL REGULATOR"/>
    <property type="match status" value="1"/>
</dbReference>
<evidence type="ECO:0000256" key="1">
    <source>
        <dbReference type="ARBA" id="ARBA00009437"/>
    </source>
</evidence>
<keyword evidence="7" id="KW-1185">Reference proteome</keyword>
<feature type="domain" description="HTH lysR-type" evidence="5">
    <location>
        <begin position="1"/>
        <end position="58"/>
    </location>
</feature>
<dbReference type="Pfam" id="PF00126">
    <property type="entry name" value="HTH_1"/>
    <property type="match status" value="1"/>
</dbReference>
<evidence type="ECO:0000313" key="6">
    <source>
        <dbReference type="EMBL" id="BDV42596.1"/>
    </source>
</evidence>
<evidence type="ECO:0000313" key="7">
    <source>
        <dbReference type="Proteomes" id="UP001317705"/>
    </source>
</evidence>
<comment type="similarity">
    <text evidence="1">Belongs to the LysR transcriptional regulatory family.</text>
</comment>
<dbReference type="InterPro" id="IPR036388">
    <property type="entry name" value="WH-like_DNA-bd_sf"/>
</dbReference>
<dbReference type="InterPro" id="IPR000847">
    <property type="entry name" value="LysR_HTH_N"/>
</dbReference>
<dbReference type="Pfam" id="PF03466">
    <property type="entry name" value="LysR_substrate"/>
    <property type="match status" value="1"/>
</dbReference>
<dbReference type="NCBIfam" id="NF041036">
    <property type="entry name" value="decaheme_TF"/>
    <property type="match status" value="1"/>
</dbReference>
<dbReference type="PRINTS" id="PR00039">
    <property type="entry name" value="HTHLYSR"/>
</dbReference>
<organism evidence="6 7">
    <name type="scientific">Geotalea uraniireducens</name>
    <dbReference type="NCBI Taxonomy" id="351604"/>
    <lineage>
        <taxon>Bacteria</taxon>
        <taxon>Pseudomonadati</taxon>
        <taxon>Thermodesulfobacteriota</taxon>
        <taxon>Desulfuromonadia</taxon>
        <taxon>Geobacterales</taxon>
        <taxon>Geobacteraceae</taxon>
        <taxon>Geotalea</taxon>
    </lineage>
</organism>
<accession>A0ABN6VUQ8</accession>
<gene>
    <name evidence="6" type="ORF">GURASL_15190</name>
</gene>
<dbReference type="PANTHER" id="PTHR30126:SF91">
    <property type="entry name" value="LYSR FAMILY TRANSCRIPTIONAL REGULATOR"/>
    <property type="match status" value="1"/>
</dbReference>
<reference evidence="6 7" key="1">
    <citation type="submission" date="2022-12" db="EMBL/GenBank/DDBJ databases">
        <title>Polyphasic characterization of Geotalea uranireducens NIT-SL11 newly isolated from a complex of sewage sludge and microbially reduced graphene oxide.</title>
        <authorList>
            <person name="Xie L."/>
            <person name="Yoshida N."/>
            <person name="Meng L."/>
        </authorList>
    </citation>
    <scope>NUCLEOTIDE SEQUENCE [LARGE SCALE GENOMIC DNA]</scope>
    <source>
        <strain evidence="6 7">NIT-SL11</strain>
    </source>
</reference>
<dbReference type="Gene3D" id="1.10.10.10">
    <property type="entry name" value="Winged helix-like DNA-binding domain superfamily/Winged helix DNA-binding domain"/>
    <property type="match status" value="1"/>
</dbReference>
<dbReference type="RefSeq" id="WP_282003153.1">
    <property type="nucleotide sequence ID" value="NZ_AP027151.1"/>
</dbReference>
<keyword evidence="2" id="KW-0805">Transcription regulation</keyword>
<evidence type="ECO:0000256" key="4">
    <source>
        <dbReference type="ARBA" id="ARBA00023163"/>
    </source>
</evidence>
<evidence type="ECO:0000256" key="3">
    <source>
        <dbReference type="ARBA" id="ARBA00023125"/>
    </source>
</evidence>
<keyword evidence="4" id="KW-0804">Transcription</keyword>
<dbReference type="InterPro" id="IPR036390">
    <property type="entry name" value="WH_DNA-bd_sf"/>
</dbReference>
<evidence type="ECO:0000259" key="5">
    <source>
        <dbReference type="PROSITE" id="PS50931"/>
    </source>
</evidence>
<dbReference type="EMBL" id="AP027151">
    <property type="protein sequence ID" value="BDV42596.1"/>
    <property type="molecule type" value="Genomic_DNA"/>
</dbReference>
<protein>
    <submittedName>
        <fullName evidence="6">LysR family transcriptional regulator</fullName>
    </submittedName>
</protein>
<proteinExistence type="inferred from homology"/>
<sequence length="306" mass="34090">METLYLKTLLVAADKGSFSKAAADLCITQSAVSQRIKFLEERYGCELLDRSGPVALLTPAGEMVVKKAQAILELEHALHEELQKFHGKQRLSLCCTPSFGISYLPGILNRFMMGNADIVDLKFMFYTPEQAVKGLTEREFDIGIIEHCEDLDLSEFTTIPLPKDELVFVSAPALGLESPVAAIDTLLEQRLITRKDGCSSKKLLRLNLEALGRELEDFKSMVIYDDLRLTVETVLSGGGISFMSTSLIHRHLRSGTLLEHRVAGFCHSRFRTVALGRVKRNDALVEDFLECISSEFAERCDWGGEA</sequence>
<name>A0ABN6VUQ8_9BACT</name>
<keyword evidence="3" id="KW-0238">DNA-binding</keyword>
<dbReference type="InterPro" id="IPR005119">
    <property type="entry name" value="LysR_subst-bd"/>
</dbReference>
<dbReference type="Proteomes" id="UP001317705">
    <property type="component" value="Chromosome"/>
</dbReference>
<dbReference type="Gene3D" id="3.40.190.290">
    <property type="match status" value="1"/>
</dbReference>
<dbReference type="CDD" id="cd05466">
    <property type="entry name" value="PBP2_LTTR_substrate"/>
    <property type="match status" value="1"/>
</dbReference>
<dbReference type="SUPFAM" id="SSF46785">
    <property type="entry name" value="Winged helix' DNA-binding domain"/>
    <property type="match status" value="1"/>
</dbReference>
<evidence type="ECO:0000256" key="2">
    <source>
        <dbReference type="ARBA" id="ARBA00023015"/>
    </source>
</evidence>